<dbReference type="InterPro" id="IPR011009">
    <property type="entry name" value="Kinase-like_dom_sf"/>
</dbReference>
<keyword evidence="1 3" id="KW-0547">Nucleotide-binding</keyword>
<dbReference type="EMBL" id="PGGS01000766">
    <property type="protein sequence ID" value="PNH01905.1"/>
    <property type="molecule type" value="Genomic_DNA"/>
</dbReference>
<dbReference type="InterPro" id="IPR013126">
    <property type="entry name" value="Hsp_70_fam"/>
</dbReference>
<feature type="binding site" evidence="3">
    <location>
        <position position="187"/>
    </location>
    <ligand>
        <name>ATP</name>
        <dbReference type="ChEBI" id="CHEBI:30616"/>
    </ligand>
</feature>
<dbReference type="InterPro" id="IPR000719">
    <property type="entry name" value="Prot_kinase_dom"/>
</dbReference>
<keyword evidence="6" id="KW-1185">Reference proteome</keyword>
<gene>
    <name evidence="5" type="ORF">TSOC_012165</name>
</gene>
<proteinExistence type="predicted"/>
<evidence type="ECO:0000259" key="4">
    <source>
        <dbReference type="PROSITE" id="PS50011"/>
    </source>
</evidence>
<comment type="caution">
    <text evidence="5">The sequence shown here is derived from an EMBL/GenBank/DDBJ whole genome shotgun (WGS) entry which is preliminary data.</text>
</comment>
<protein>
    <submittedName>
        <fullName evidence="5">Heat shock protein 16</fullName>
    </submittedName>
</protein>
<dbReference type="PROSITE" id="PS50011">
    <property type="entry name" value="PROTEIN_KINASE_DOM"/>
    <property type="match status" value="1"/>
</dbReference>
<dbReference type="SUPFAM" id="SSF56112">
    <property type="entry name" value="Protein kinase-like (PK-like)"/>
    <property type="match status" value="1"/>
</dbReference>
<keyword evidence="5" id="KW-0346">Stress response</keyword>
<dbReference type="GO" id="GO:0140662">
    <property type="term" value="F:ATP-dependent protein folding chaperone"/>
    <property type="evidence" value="ECO:0007669"/>
    <property type="project" value="InterPro"/>
</dbReference>
<name>A0A2J7ZNR5_9CHLO</name>
<dbReference type="OrthoDB" id="6513151at2759"/>
<evidence type="ECO:0000256" key="2">
    <source>
        <dbReference type="ARBA" id="ARBA00022840"/>
    </source>
</evidence>
<evidence type="ECO:0000256" key="1">
    <source>
        <dbReference type="ARBA" id="ARBA00022741"/>
    </source>
</evidence>
<evidence type="ECO:0000256" key="3">
    <source>
        <dbReference type="PROSITE-ProRule" id="PRU10141"/>
    </source>
</evidence>
<reference evidence="5 6" key="1">
    <citation type="journal article" date="2017" name="Mol. Biol. Evol.">
        <title>The 4-celled Tetrabaena socialis nuclear genome reveals the essential components for genetic control of cell number at the origin of multicellularity in the volvocine lineage.</title>
        <authorList>
            <person name="Featherston J."/>
            <person name="Arakaki Y."/>
            <person name="Hanschen E.R."/>
            <person name="Ferris P.J."/>
            <person name="Michod R.E."/>
            <person name="Olson B.J.S.C."/>
            <person name="Nozaki H."/>
            <person name="Durand P.M."/>
        </authorList>
    </citation>
    <scope>NUCLEOTIDE SEQUENCE [LARGE SCALE GENOMIC DNA]</scope>
    <source>
        <strain evidence="5 6">NIES-571</strain>
    </source>
</reference>
<dbReference type="AlphaFoldDB" id="A0A2J7ZNR5"/>
<dbReference type="GO" id="GO:0005634">
    <property type="term" value="C:nucleus"/>
    <property type="evidence" value="ECO:0007669"/>
    <property type="project" value="TreeGrafter"/>
</dbReference>
<dbReference type="PROSITE" id="PS00107">
    <property type="entry name" value="PROTEIN_KINASE_ATP"/>
    <property type="match status" value="1"/>
</dbReference>
<dbReference type="Gene3D" id="3.30.200.20">
    <property type="entry name" value="Phosphorylase Kinase, domain 1"/>
    <property type="match status" value="1"/>
</dbReference>
<dbReference type="GO" id="GO:0005524">
    <property type="term" value="F:ATP binding"/>
    <property type="evidence" value="ECO:0007669"/>
    <property type="project" value="UniProtKB-UniRule"/>
</dbReference>
<dbReference type="Gene3D" id="3.30.30.30">
    <property type="match status" value="1"/>
</dbReference>
<accession>A0A2J7ZNR5</accession>
<evidence type="ECO:0000313" key="5">
    <source>
        <dbReference type="EMBL" id="PNH01905.1"/>
    </source>
</evidence>
<dbReference type="Pfam" id="PF00012">
    <property type="entry name" value="HSP70"/>
    <property type="match status" value="1"/>
</dbReference>
<evidence type="ECO:0000313" key="6">
    <source>
        <dbReference type="Proteomes" id="UP000236333"/>
    </source>
</evidence>
<dbReference type="InterPro" id="IPR017441">
    <property type="entry name" value="Protein_kinase_ATP_BS"/>
</dbReference>
<dbReference type="GO" id="GO:0005829">
    <property type="term" value="C:cytosol"/>
    <property type="evidence" value="ECO:0007669"/>
    <property type="project" value="TreeGrafter"/>
</dbReference>
<dbReference type="PANTHER" id="PTHR45639:SF4">
    <property type="entry name" value="HSC70CB, ISOFORM G"/>
    <property type="match status" value="1"/>
</dbReference>
<dbReference type="Pfam" id="PF00069">
    <property type="entry name" value="Pkinase"/>
    <property type="match status" value="1"/>
</dbReference>
<dbReference type="GO" id="GO:0004672">
    <property type="term" value="F:protein kinase activity"/>
    <property type="evidence" value="ECO:0007669"/>
    <property type="project" value="InterPro"/>
</dbReference>
<feature type="domain" description="Protein kinase" evidence="4">
    <location>
        <begin position="157"/>
        <end position="277"/>
    </location>
</feature>
<organism evidence="5 6">
    <name type="scientific">Tetrabaena socialis</name>
    <dbReference type="NCBI Taxonomy" id="47790"/>
    <lineage>
        <taxon>Eukaryota</taxon>
        <taxon>Viridiplantae</taxon>
        <taxon>Chlorophyta</taxon>
        <taxon>core chlorophytes</taxon>
        <taxon>Chlorophyceae</taxon>
        <taxon>CS clade</taxon>
        <taxon>Chlamydomonadales</taxon>
        <taxon>Tetrabaenaceae</taxon>
        <taxon>Tetrabaena</taxon>
    </lineage>
</organism>
<dbReference type="Gene3D" id="3.30.420.40">
    <property type="match status" value="1"/>
</dbReference>
<dbReference type="PANTHER" id="PTHR45639">
    <property type="entry name" value="HSC70CB, ISOFORM G-RELATED"/>
    <property type="match status" value="1"/>
</dbReference>
<dbReference type="SUPFAM" id="SSF53067">
    <property type="entry name" value="Actin-like ATPase domain"/>
    <property type="match status" value="1"/>
</dbReference>
<dbReference type="Proteomes" id="UP000236333">
    <property type="component" value="Unassembled WGS sequence"/>
</dbReference>
<dbReference type="InterPro" id="IPR043129">
    <property type="entry name" value="ATPase_NBD"/>
</dbReference>
<keyword evidence="2 3" id="KW-0067">ATP-binding</keyword>
<sequence>MRGARTGDKMRFLGTEGYGKLSMAPQNTVHQLKRILGKKFNDPQAAEDEASPRHRGRGAVYGGAGGGAPPAPHGTAAALVSVVGFDVGNDTSCVALARKRGIDVLMNKESKRETPAAINFASRHRGSKPLMAPDALGGTAPLGLAAATRSPRLPPKLVDVTPLGSGRHGMVALVQHRTQQGQSAVIKQFARARLLASQKVQDKVLNEWHVHSALEHDNIVPLYGALEDKSYVTLVMEAQRADLLAYLDEQIQWWGREDIKVTIARRHEGNNARSGAS</sequence>